<dbReference type="AlphaFoldDB" id="A0A6N2LXP8"/>
<reference evidence="2" key="1">
    <citation type="submission" date="2019-03" db="EMBL/GenBank/DDBJ databases">
        <authorList>
            <person name="Mank J."/>
            <person name="Almeida P."/>
        </authorList>
    </citation>
    <scope>NUCLEOTIDE SEQUENCE</scope>
    <source>
        <strain evidence="2">78183</strain>
    </source>
</reference>
<dbReference type="EMBL" id="CAADRP010001631">
    <property type="protein sequence ID" value="VFU46025.1"/>
    <property type="molecule type" value="Genomic_DNA"/>
</dbReference>
<protein>
    <submittedName>
        <fullName evidence="2">Uncharacterized protein</fullName>
    </submittedName>
</protein>
<name>A0A6N2LXP8_SALVM</name>
<evidence type="ECO:0000313" key="2">
    <source>
        <dbReference type="EMBL" id="VFU46025.1"/>
    </source>
</evidence>
<proteinExistence type="predicted"/>
<accession>A0A6N2LXP8</accession>
<feature type="compositionally biased region" description="Basic and acidic residues" evidence="1">
    <location>
        <begin position="8"/>
        <end position="21"/>
    </location>
</feature>
<sequence>MWKRRRKREEEWGGRRKGGEGRRRRWIGGGGQRKKKRRRKQLTHAEFSWYSAHAGNKDIDSERSAQQDCSNEIGLAIWGVMRV</sequence>
<evidence type="ECO:0000256" key="1">
    <source>
        <dbReference type="SAM" id="MobiDB-lite"/>
    </source>
</evidence>
<organism evidence="2">
    <name type="scientific">Salix viminalis</name>
    <name type="common">Common osier</name>
    <name type="synonym">Basket willow</name>
    <dbReference type="NCBI Taxonomy" id="40686"/>
    <lineage>
        <taxon>Eukaryota</taxon>
        <taxon>Viridiplantae</taxon>
        <taxon>Streptophyta</taxon>
        <taxon>Embryophyta</taxon>
        <taxon>Tracheophyta</taxon>
        <taxon>Spermatophyta</taxon>
        <taxon>Magnoliopsida</taxon>
        <taxon>eudicotyledons</taxon>
        <taxon>Gunneridae</taxon>
        <taxon>Pentapetalae</taxon>
        <taxon>rosids</taxon>
        <taxon>fabids</taxon>
        <taxon>Malpighiales</taxon>
        <taxon>Salicaceae</taxon>
        <taxon>Saliceae</taxon>
        <taxon>Salix</taxon>
    </lineage>
</organism>
<feature type="region of interest" description="Disordered" evidence="1">
    <location>
        <begin position="1"/>
        <end position="44"/>
    </location>
</feature>
<gene>
    <name evidence="2" type="ORF">SVIM_LOCUS290407</name>
</gene>
<feature type="compositionally biased region" description="Basic residues" evidence="1">
    <location>
        <begin position="22"/>
        <end position="42"/>
    </location>
</feature>